<organism evidence="1 2">
    <name type="scientific">Cryptococcus wingfieldii CBS 7118</name>
    <dbReference type="NCBI Taxonomy" id="1295528"/>
    <lineage>
        <taxon>Eukaryota</taxon>
        <taxon>Fungi</taxon>
        <taxon>Dikarya</taxon>
        <taxon>Basidiomycota</taxon>
        <taxon>Agaricomycotina</taxon>
        <taxon>Tremellomycetes</taxon>
        <taxon>Tremellales</taxon>
        <taxon>Cryptococcaceae</taxon>
        <taxon>Cryptococcus</taxon>
    </lineage>
</organism>
<dbReference type="OrthoDB" id="10286818at2759"/>
<gene>
    <name evidence="1" type="ORF">L198_04724</name>
</gene>
<sequence length="264" mass="30019">MVCSYNVVVPEEDSETHLLPVLLSHDNDIPALPARLGHMLIHIHVTPALKYSLHPSDRSRRLTATISTTQRLGIAHEHTTNERAVFLHLYIQNMVEYLGLCLAEGDDQIGTPISASVWESRVWMLRIVTARIWIGFQKAPFDSVDYDMVHGFEALQAPSKSLFTQCRKQVLKSELPSYVHPDVFHLLEMKAALALKDDLNYVFGCLQRFLLEIRIKGMDSIIAEAEDKETFLKKKGMLERIRRRKGMFSPFVDVCSIVGRGFTA</sequence>
<dbReference type="RefSeq" id="XP_019031308.1">
    <property type="nucleotide sequence ID" value="XM_019176833.1"/>
</dbReference>
<reference evidence="1 2" key="1">
    <citation type="submission" date="2016-06" db="EMBL/GenBank/DDBJ databases">
        <title>Evolution of pathogenesis and genome organization in the Tremellales.</title>
        <authorList>
            <person name="Cuomo C."/>
            <person name="Litvintseva A."/>
            <person name="Heitman J."/>
            <person name="Chen Y."/>
            <person name="Sun S."/>
            <person name="Springer D."/>
            <person name="Dromer F."/>
            <person name="Young S."/>
            <person name="Zeng Q."/>
            <person name="Chapman S."/>
            <person name="Gujja S."/>
            <person name="Saif S."/>
            <person name="Birren B."/>
        </authorList>
    </citation>
    <scope>NUCLEOTIDE SEQUENCE [LARGE SCALE GENOMIC DNA]</scope>
    <source>
        <strain evidence="1 2">CBS 7118</strain>
    </source>
</reference>
<accession>A0A1E3J393</accession>
<name>A0A1E3J393_9TREE</name>
<evidence type="ECO:0000313" key="2">
    <source>
        <dbReference type="Proteomes" id="UP000094819"/>
    </source>
</evidence>
<dbReference type="EMBL" id="AWGH01000013">
    <property type="protein sequence ID" value="ODN95328.1"/>
    <property type="molecule type" value="Genomic_DNA"/>
</dbReference>
<dbReference type="GeneID" id="30193937"/>
<evidence type="ECO:0000313" key="1">
    <source>
        <dbReference type="EMBL" id="ODN95328.1"/>
    </source>
</evidence>
<keyword evidence="2" id="KW-1185">Reference proteome</keyword>
<dbReference type="AlphaFoldDB" id="A0A1E3J393"/>
<comment type="caution">
    <text evidence="1">The sequence shown here is derived from an EMBL/GenBank/DDBJ whole genome shotgun (WGS) entry which is preliminary data.</text>
</comment>
<protein>
    <submittedName>
        <fullName evidence="1">Uncharacterized protein</fullName>
    </submittedName>
</protein>
<dbReference type="Proteomes" id="UP000094819">
    <property type="component" value="Unassembled WGS sequence"/>
</dbReference>
<proteinExistence type="predicted"/>